<evidence type="ECO:0000313" key="1">
    <source>
        <dbReference type="EMBL" id="PXX09816.1"/>
    </source>
</evidence>
<reference evidence="2" key="1">
    <citation type="submission" date="2018-05" db="EMBL/GenBank/DDBJ databases">
        <authorList>
            <person name="Deangelis K."/>
            <person name="Huntemann M."/>
            <person name="Clum A."/>
            <person name="Pillay M."/>
            <person name="Palaniappan K."/>
            <person name="Varghese N."/>
            <person name="Mikhailova N."/>
            <person name="Stamatis D."/>
            <person name="Reddy T."/>
            <person name="Daum C."/>
            <person name="Shapiro N."/>
            <person name="Ivanova N."/>
            <person name="Kyrpides N."/>
            <person name="Woyke T."/>
        </authorList>
    </citation>
    <scope>NUCLEOTIDE SEQUENCE [LARGE SCALE GENOMIC DNA]</scope>
    <source>
        <strain evidence="2">GAS496</strain>
    </source>
</reference>
<dbReference type="Proteomes" id="UP000247781">
    <property type="component" value="Unassembled WGS sequence"/>
</dbReference>
<protein>
    <submittedName>
        <fullName evidence="1">Uncharacterized protein</fullName>
    </submittedName>
</protein>
<comment type="caution">
    <text evidence="1">The sequence shown here is derived from an EMBL/GenBank/DDBJ whole genome shotgun (WGS) entry which is preliminary data.</text>
</comment>
<proteinExistence type="predicted"/>
<gene>
    <name evidence="1" type="ORF">C8E89_105170</name>
</gene>
<sequence>MRSVRFDPGVGVDLAATPLADLDDGDPYGA</sequence>
<accession>A0A318HIT1</accession>
<reference evidence="1 2" key="2">
    <citation type="submission" date="2018-06" db="EMBL/GenBank/DDBJ databases">
        <title>Sequencing of bacterial isolates from soil warming experiment in Harvard Forest, Massachusetts, USA.</title>
        <authorList>
            <person name="Deangelis K.PhD."/>
        </authorList>
    </citation>
    <scope>NUCLEOTIDE SEQUENCE [LARGE SCALE GENOMIC DNA]</scope>
    <source>
        <strain evidence="1 2">GAS496</strain>
    </source>
</reference>
<keyword evidence="2" id="KW-1185">Reference proteome</keyword>
<dbReference type="EMBL" id="QJJU01000005">
    <property type="protein sequence ID" value="PXX09816.1"/>
    <property type="molecule type" value="Genomic_DNA"/>
</dbReference>
<organism evidence="1 2">
    <name type="scientific">Mycolicibacterium moriokaense</name>
    <dbReference type="NCBI Taxonomy" id="39691"/>
    <lineage>
        <taxon>Bacteria</taxon>
        <taxon>Bacillati</taxon>
        <taxon>Actinomycetota</taxon>
        <taxon>Actinomycetes</taxon>
        <taxon>Mycobacteriales</taxon>
        <taxon>Mycobacteriaceae</taxon>
        <taxon>Mycolicibacterium</taxon>
    </lineage>
</organism>
<name>A0A318HIT1_9MYCO</name>
<dbReference type="AlphaFoldDB" id="A0A318HIT1"/>
<evidence type="ECO:0000313" key="2">
    <source>
        <dbReference type="Proteomes" id="UP000247781"/>
    </source>
</evidence>